<organism evidence="2 3">
    <name type="scientific">Actinoplanes campanulatus</name>
    <dbReference type="NCBI Taxonomy" id="113559"/>
    <lineage>
        <taxon>Bacteria</taxon>
        <taxon>Bacillati</taxon>
        <taxon>Actinomycetota</taxon>
        <taxon>Actinomycetes</taxon>
        <taxon>Micromonosporales</taxon>
        <taxon>Micromonosporaceae</taxon>
        <taxon>Actinoplanes</taxon>
    </lineage>
</organism>
<keyword evidence="3" id="KW-1185">Reference proteome</keyword>
<keyword evidence="1" id="KW-1133">Transmembrane helix</keyword>
<evidence type="ECO:0000313" key="3">
    <source>
        <dbReference type="Proteomes" id="UP000590749"/>
    </source>
</evidence>
<dbReference type="Proteomes" id="UP000590749">
    <property type="component" value="Unassembled WGS sequence"/>
</dbReference>
<evidence type="ECO:0000256" key="1">
    <source>
        <dbReference type="SAM" id="Phobius"/>
    </source>
</evidence>
<gene>
    <name evidence="2" type="ORF">FHR83_003226</name>
</gene>
<name>A0A7W5AGD8_9ACTN</name>
<proteinExistence type="predicted"/>
<comment type="caution">
    <text evidence="2">The sequence shown here is derived from an EMBL/GenBank/DDBJ whole genome shotgun (WGS) entry which is preliminary data.</text>
</comment>
<sequence length="110" mass="10934">MREASYRTTALVGLGWLVTVVTAVIAGAVQSAGEQTCDDATSWCLTPGEAAVLGLALASPVLLAMILIVLVLAGPFARRLPSAPLAGTLTAVVAVPVAGALGGLVLVVAR</sequence>
<keyword evidence="1" id="KW-0472">Membrane</keyword>
<feature type="transmembrane region" description="Helical" evidence="1">
    <location>
        <begin position="85"/>
        <end position="109"/>
    </location>
</feature>
<dbReference type="EMBL" id="JACHXF010000006">
    <property type="protein sequence ID" value="MBB3095556.1"/>
    <property type="molecule type" value="Genomic_DNA"/>
</dbReference>
<reference evidence="2 3" key="1">
    <citation type="submission" date="2020-08" db="EMBL/GenBank/DDBJ databases">
        <title>Genomic Encyclopedia of Type Strains, Phase III (KMG-III): the genomes of soil and plant-associated and newly described type strains.</title>
        <authorList>
            <person name="Whitman W."/>
        </authorList>
    </citation>
    <scope>NUCLEOTIDE SEQUENCE [LARGE SCALE GENOMIC DNA]</scope>
    <source>
        <strain evidence="2 3">CECT 3287</strain>
    </source>
</reference>
<protein>
    <submittedName>
        <fullName evidence="2">FtsH-binding integral membrane protein</fullName>
    </submittedName>
</protein>
<dbReference type="RefSeq" id="WP_183220388.1">
    <property type="nucleotide sequence ID" value="NZ_BMPW01000004.1"/>
</dbReference>
<feature type="transmembrane region" description="Helical" evidence="1">
    <location>
        <begin position="50"/>
        <end position="73"/>
    </location>
</feature>
<keyword evidence="1" id="KW-0812">Transmembrane</keyword>
<accession>A0A7W5AGD8</accession>
<dbReference type="AlphaFoldDB" id="A0A7W5AGD8"/>
<evidence type="ECO:0000313" key="2">
    <source>
        <dbReference type="EMBL" id="MBB3095556.1"/>
    </source>
</evidence>